<dbReference type="AlphaFoldDB" id="A0AAU9CEI4"/>
<keyword evidence="1" id="KW-0812">Transmembrane</keyword>
<protein>
    <recommendedName>
        <fullName evidence="4">TIGR00267 family protein</fullName>
    </recommendedName>
</protein>
<evidence type="ECO:0008006" key="4">
    <source>
        <dbReference type="Google" id="ProtNLM"/>
    </source>
</evidence>
<keyword evidence="3" id="KW-1185">Reference proteome</keyword>
<reference evidence="3" key="1">
    <citation type="journal article" date="2024" name="Int. J. Syst. Evol. Microbiol.">
        <title>Methylomarinovum tepidoasis sp. nov., a moderately thermophilic methanotroph of the family Methylothermaceae isolated from a deep-sea hydrothermal field.</title>
        <authorList>
            <person name="Hirayama H."/>
            <person name="Takaki Y."/>
            <person name="Abe M."/>
            <person name="Miyazaki M."/>
            <person name="Uematsu K."/>
            <person name="Matsui Y."/>
            <person name="Takai K."/>
        </authorList>
    </citation>
    <scope>NUCLEOTIDE SEQUENCE [LARGE SCALE GENOMIC DNA]</scope>
    <source>
        <strain evidence="3">IT-9</strain>
    </source>
</reference>
<feature type="transmembrane region" description="Helical" evidence="1">
    <location>
        <begin position="14"/>
        <end position="35"/>
    </location>
</feature>
<feature type="transmembrane region" description="Helical" evidence="1">
    <location>
        <begin position="135"/>
        <end position="154"/>
    </location>
</feature>
<dbReference type="Proteomes" id="UP001321825">
    <property type="component" value="Chromosome"/>
</dbReference>
<dbReference type="RefSeq" id="WP_317705404.1">
    <property type="nucleotide sequence ID" value="NZ_AP024714.1"/>
</dbReference>
<dbReference type="EMBL" id="AP024714">
    <property type="protein sequence ID" value="BCX83029.1"/>
    <property type="molecule type" value="Genomic_DNA"/>
</dbReference>
<evidence type="ECO:0000256" key="1">
    <source>
        <dbReference type="SAM" id="Phobius"/>
    </source>
</evidence>
<proteinExistence type="predicted"/>
<sequence>MFQLTRAGSIARRYFVTNGFDGVLTLFGLLVGFRLSGTTEFGVMIQACLGAAVALGVSGLSSAYISEAAERRKELKALEQAMLHDLSASEYGQAVRLVPLLIACVNGLSPFLLSLLILVPLGLAQRGVPLPWPPLESAIALALAVMFLLGVFLGKISGTHWLGMGLKAIFLGLVTAGLILLIERW</sequence>
<keyword evidence="1" id="KW-0472">Membrane</keyword>
<feature type="transmembrane region" description="Helical" evidence="1">
    <location>
        <begin position="41"/>
        <end position="65"/>
    </location>
</feature>
<dbReference type="KEGG" id="mcau:MIT9_P2620"/>
<feature type="transmembrane region" description="Helical" evidence="1">
    <location>
        <begin position="161"/>
        <end position="182"/>
    </location>
</feature>
<feature type="transmembrane region" description="Helical" evidence="1">
    <location>
        <begin position="97"/>
        <end position="123"/>
    </location>
</feature>
<organism evidence="2 3">
    <name type="scientific">Methylomarinovum caldicuralii</name>
    <dbReference type="NCBI Taxonomy" id="438856"/>
    <lineage>
        <taxon>Bacteria</taxon>
        <taxon>Pseudomonadati</taxon>
        <taxon>Pseudomonadota</taxon>
        <taxon>Gammaproteobacteria</taxon>
        <taxon>Methylococcales</taxon>
        <taxon>Methylothermaceae</taxon>
        <taxon>Methylomarinovum</taxon>
    </lineage>
</organism>
<gene>
    <name evidence="2" type="ORF">MIT9_P2620</name>
</gene>
<evidence type="ECO:0000313" key="2">
    <source>
        <dbReference type="EMBL" id="BCX83029.1"/>
    </source>
</evidence>
<accession>A0AAU9CEI4</accession>
<evidence type="ECO:0000313" key="3">
    <source>
        <dbReference type="Proteomes" id="UP001321825"/>
    </source>
</evidence>
<name>A0AAU9CEI4_9GAMM</name>
<keyword evidence="1" id="KW-1133">Transmembrane helix</keyword>